<name>A0AAD5QP26_PARTN</name>
<gene>
    <name evidence="1" type="ORF">KIN20_010346</name>
</gene>
<keyword evidence="2" id="KW-1185">Reference proteome</keyword>
<dbReference type="EMBL" id="JAHQIW010001801">
    <property type="protein sequence ID" value="KAJ1353666.1"/>
    <property type="molecule type" value="Genomic_DNA"/>
</dbReference>
<reference evidence="1" key="1">
    <citation type="submission" date="2021-06" db="EMBL/GenBank/DDBJ databases">
        <title>Parelaphostrongylus tenuis whole genome reference sequence.</title>
        <authorList>
            <person name="Garwood T.J."/>
            <person name="Larsen P.A."/>
            <person name="Fountain-Jones N.M."/>
            <person name="Garbe J.R."/>
            <person name="Macchietto M.G."/>
            <person name="Kania S.A."/>
            <person name="Gerhold R.W."/>
            <person name="Richards J.E."/>
            <person name="Wolf T.M."/>
        </authorList>
    </citation>
    <scope>NUCLEOTIDE SEQUENCE</scope>
    <source>
        <strain evidence="1">MNPRO001-30</strain>
        <tissue evidence="1">Meninges</tissue>
    </source>
</reference>
<proteinExistence type="predicted"/>
<accession>A0AAD5QP26</accession>
<dbReference type="Proteomes" id="UP001196413">
    <property type="component" value="Unassembled WGS sequence"/>
</dbReference>
<sequence length="89" mass="10111">MCKKTLETKGEFISSKREVCCRRVCTAVIMSTTECAMFNISRKPVANGSWLVVAAQLNSVSEPPDCRDFGFEKRVYRHWAIRGVDVMCM</sequence>
<organism evidence="1 2">
    <name type="scientific">Parelaphostrongylus tenuis</name>
    <name type="common">Meningeal worm</name>
    <dbReference type="NCBI Taxonomy" id="148309"/>
    <lineage>
        <taxon>Eukaryota</taxon>
        <taxon>Metazoa</taxon>
        <taxon>Ecdysozoa</taxon>
        <taxon>Nematoda</taxon>
        <taxon>Chromadorea</taxon>
        <taxon>Rhabditida</taxon>
        <taxon>Rhabditina</taxon>
        <taxon>Rhabditomorpha</taxon>
        <taxon>Strongyloidea</taxon>
        <taxon>Metastrongylidae</taxon>
        <taxon>Parelaphostrongylus</taxon>
    </lineage>
</organism>
<protein>
    <submittedName>
        <fullName evidence="1">Uncharacterized protein</fullName>
    </submittedName>
</protein>
<evidence type="ECO:0000313" key="2">
    <source>
        <dbReference type="Proteomes" id="UP001196413"/>
    </source>
</evidence>
<comment type="caution">
    <text evidence="1">The sequence shown here is derived from an EMBL/GenBank/DDBJ whole genome shotgun (WGS) entry which is preliminary data.</text>
</comment>
<dbReference type="AlphaFoldDB" id="A0AAD5QP26"/>
<evidence type="ECO:0000313" key="1">
    <source>
        <dbReference type="EMBL" id="KAJ1353666.1"/>
    </source>
</evidence>